<proteinExistence type="predicted"/>
<sequence>MSNDLALLMEENLAKVWSQRDSSIRMKSIQTIYTVDSSLYHVEHQTTGHEAINESVSNVVANMPPTFAFFKLKPVVINNNMGRLIWGTGPNIESLVATGMDIAVFEDGKIKSLYVFLD</sequence>
<comment type="caution">
    <text evidence="1">The sequence shown here is derived from an EMBL/GenBank/DDBJ whole genome shotgun (WGS) entry which is preliminary data.</text>
</comment>
<dbReference type="OrthoDB" id="2613830at2"/>
<dbReference type="InterPro" id="IPR032710">
    <property type="entry name" value="NTF2-like_dom_sf"/>
</dbReference>
<organism evidence="1 2">
    <name type="scientific">Pedobacter chinensis</name>
    <dbReference type="NCBI Taxonomy" id="2282421"/>
    <lineage>
        <taxon>Bacteria</taxon>
        <taxon>Pseudomonadati</taxon>
        <taxon>Bacteroidota</taxon>
        <taxon>Sphingobacteriia</taxon>
        <taxon>Sphingobacteriales</taxon>
        <taxon>Sphingobacteriaceae</taxon>
        <taxon>Pedobacter</taxon>
    </lineage>
</organism>
<dbReference type="AlphaFoldDB" id="A0A369Q0H0"/>
<evidence type="ECO:0000313" key="2">
    <source>
        <dbReference type="Proteomes" id="UP000253961"/>
    </source>
</evidence>
<keyword evidence="2" id="KW-1185">Reference proteome</keyword>
<evidence type="ECO:0000313" key="1">
    <source>
        <dbReference type="EMBL" id="RDC56429.1"/>
    </source>
</evidence>
<dbReference type="EMBL" id="QPKV01000004">
    <property type="protein sequence ID" value="RDC56429.1"/>
    <property type="molecule type" value="Genomic_DNA"/>
</dbReference>
<name>A0A369Q0H0_9SPHI</name>
<dbReference type="Proteomes" id="UP000253961">
    <property type="component" value="Unassembled WGS sequence"/>
</dbReference>
<reference evidence="1 2" key="1">
    <citation type="submission" date="2018-07" db="EMBL/GenBank/DDBJ databases">
        <title>Pedobacter sp. nov., isolated from soil.</title>
        <authorList>
            <person name="Zhou L.Y."/>
            <person name="Du Z.J."/>
        </authorList>
    </citation>
    <scope>NUCLEOTIDE SEQUENCE [LARGE SCALE GENOMIC DNA]</scope>
    <source>
        <strain evidence="1 2">JDX94</strain>
    </source>
</reference>
<dbReference type="SUPFAM" id="SSF54427">
    <property type="entry name" value="NTF2-like"/>
    <property type="match status" value="1"/>
</dbReference>
<protein>
    <submittedName>
        <fullName evidence="1">Nuclear transport factor 2 family protein</fullName>
    </submittedName>
</protein>
<dbReference type="Gene3D" id="3.10.450.50">
    <property type="match status" value="1"/>
</dbReference>
<dbReference type="RefSeq" id="WP_115403153.1">
    <property type="nucleotide sequence ID" value="NZ_QPKV01000004.1"/>
</dbReference>
<gene>
    <name evidence="1" type="ORF">DU508_12585</name>
</gene>
<accession>A0A369Q0H0</accession>